<keyword evidence="6 8" id="KW-0472">Membrane</keyword>
<comment type="similarity">
    <text evidence="2 7">Belongs to the ExbD/TolR family.</text>
</comment>
<dbReference type="Gene3D" id="3.30.420.270">
    <property type="match status" value="1"/>
</dbReference>
<sequence>MALRSRDRPRSRIPEVNLVPMMDVLMTVLIFFVVIAMNLTGVQIAGVTLPRSVEGTEEELINQADIEPLVVGLTAQGELILAGESITLDQLSREIRTYFAANPEGNLMLKADRTLPYKQVADLLTDLRSLGGNRVTLAVE</sequence>
<keyword evidence="4 7" id="KW-0812">Transmembrane</keyword>
<evidence type="ECO:0000313" key="9">
    <source>
        <dbReference type="EMBL" id="MBE9077035.1"/>
    </source>
</evidence>
<dbReference type="GO" id="GO:0022857">
    <property type="term" value="F:transmembrane transporter activity"/>
    <property type="evidence" value="ECO:0007669"/>
    <property type="project" value="InterPro"/>
</dbReference>
<keyword evidence="5 8" id="KW-1133">Transmembrane helix</keyword>
<name>A0A8J7A6R4_9CYAN</name>
<dbReference type="GO" id="GO:0005886">
    <property type="term" value="C:plasma membrane"/>
    <property type="evidence" value="ECO:0007669"/>
    <property type="project" value="UniProtKB-SubCell"/>
</dbReference>
<evidence type="ECO:0000256" key="5">
    <source>
        <dbReference type="ARBA" id="ARBA00022989"/>
    </source>
</evidence>
<keyword evidence="7" id="KW-0653">Protein transport</keyword>
<dbReference type="GO" id="GO:0015031">
    <property type="term" value="P:protein transport"/>
    <property type="evidence" value="ECO:0007669"/>
    <property type="project" value="UniProtKB-KW"/>
</dbReference>
<dbReference type="Pfam" id="PF02472">
    <property type="entry name" value="ExbD"/>
    <property type="match status" value="1"/>
</dbReference>
<reference evidence="9" key="1">
    <citation type="submission" date="2020-10" db="EMBL/GenBank/DDBJ databases">
        <authorList>
            <person name="Castelo-Branco R."/>
            <person name="Eusebio N."/>
            <person name="Adriana R."/>
            <person name="Vieira A."/>
            <person name="Brugerolle De Fraissinette N."/>
            <person name="Rezende De Castro R."/>
            <person name="Schneider M.P."/>
            <person name="Vasconcelos V."/>
            <person name="Leao P.N."/>
        </authorList>
    </citation>
    <scope>NUCLEOTIDE SEQUENCE</scope>
    <source>
        <strain evidence="9">LEGE 07310</strain>
    </source>
</reference>
<dbReference type="EMBL" id="JADEXG010000012">
    <property type="protein sequence ID" value="MBE9077035.1"/>
    <property type="molecule type" value="Genomic_DNA"/>
</dbReference>
<evidence type="ECO:0000256" key="7">
    <source>
        <dbReference type="RuleBase" id="RU003879"/>
    </source>
</evidence>
<evidence type="ECO:0000256" key="4">
    <source>
        <dbReference type="ARBA" id="ARBA00022692"/>
    </source>
</evidence>
<evidence type="ECO:0000256" key="3">
    <source>
        <dbReference type="ARBA" id="ARBA00022475"/>
    </source>
</evidence>
<dbReference type="Proteomes" id="UP000636505">
    <property type="component" value="Unassembled WGS sequence"/>
</dbReference>
<dbReference type="RefSeq" id="WP_193905699.1">
    <property type="nucleotide sequence ID" value="NZ_JADEXG010000012.1"/>
</dbReference>
<evidence type="ECO:0000256" key="6">
    <source>
        <dbReference type="ARBA" id="ARBA00023136"/>
    </source>
</evidence>
<protein>
    <submittedName>
        <fullName evidence="9">Biopolymer transporter ExbD</fullName>
    </submittedName>
</protein>
<feature type="transmembrane region" description="Helical" evidence="8">
    <location>
        <begin position="21"/>
        <end position="42"/>
    </location>
</feature>
<keyword evidence="3" id="KW-1003">Cell membrane</keyword>
<keyword evidence="7" id="KW-0813">Transport</keyword>
<proteinExistence type="inferred from homology"/>
<dbReference type="PANTHER" id="PTHR30558">
    <property type="entry name" value="EXBD MEMBRANE COMPONENT OF PMF-DRIVEN MACROMOLECULE IMPORT SYSTEM"/>
    <property type="match status" value="1"/>
</dbReference>
<evidence type="ECO:0000256" key="8">
    <source>
        <dbReference type="SAM" id="Phobius"/>
    </source>
</evidence>
<dbReference type="PANTHER" id="PTHR30558:SF3">
    <property type="entry name" value="BIOPOLYMER TRANSPORT PROTEIN EXBD-RELATED"/>
    <property type="match status" value="1"/>
</dbReference>
<comment type="caution">
    <text evidence="9">The sequence shown here is derived from an EMBL/GenBank/DDBJ whole genome shotgun (WGS) entry which is preliminary data.</text>
</comment>
<dbReference type="AlphaFoldDB" id="A0A8J7A6R4"/>
<comment type="subcellular location">
    <subcellularLocation>
        <location evidence="1">Cell membrane</location>
        <topology evidence="1">Single-pass membrane protein</topology>
    </subcellularLocation>
    <subcellularLocation>
        <location evidence="7">Cell membrane</location>
        <topology evidence="7">Single-pass type II membrane protein</topology>
    </subcellularLocation>
</comment>
<dbReference type="InterPro" id="IPR003400">
    <property type="entry name" value="ExbD"/>
</dbReference>
<organism evidence="9 10">
    <name type="scientific">Vasconcelosia minhoensis LEGE 07310</name>
    <dbReference type="NCBI Taxonomy" id="915328"/>
    <lineage>
        <taxon>Bacteria</taxon>
        <taxon>Bacillati</taxon>
        <taxon>Cyanobacteriota</taxon>
        <taxon>Cyanophyceae</taxon>
        <taxon>Nodosilineales</taxon>
        <taxon>Cymatolegaceae</taxon>
        <taxon>Vasconcelosia</taxon>
        <taxon>Vasconcelosia minhoensis</taxon>
    </lineage>
</organism>
<evidence type="ECO:0000256" key="2">
    <source>
        <dbReference type="ARBA" id="ARBA00005811"/>
    </source>
</evidence>
<accession>A0A8J7A6R4</accession>
<evidence type="ECO:0000256" key="1">
    <source>
        <dbReference type="ARBA" id="ARBA00004162"/>
    </source>
</evidence>
<evidence type="ECO:0000313" key="10">
    <source>
        <dbReference type="Proteomes" id="UP000636505"/>
    </source>
</evidence>
<keyword evidence="10" id="KW-1185">Reference proteome</keyword>
<gene>
    <name evidence="9" type="ORF">IQ241_06945</name>
</gene>